<evidence type="ECO:0000313" key="4">
    <source>
        <dbReference type="EMBL" id="CAE0500192.1"/>
    </source>
</evidence>
<keyword evidence="2" id="KW-0521">NADP</keyword>
<dbReference type="Gene3D" id="3.90.25.10">
    <property type="entry name" value="UDP-galactose 4-epimerase, domain 1"/>
    <property type="match status" value="1"/>
</dbReference>
<comment type="similarity">
    <text evidence="1">Belongs to the NmrA-type oxidoreductase family.</text>
</comment>
<name>A0A7S3R214_DUNTE</name>
<dbReference type="PANTHER" id="PTHR42748:SF32">
    <property type="entry name" value="NMRA-LIKE DOMAIN-CONTAINING PROTEIN"/>
    <property type="match status" value="1"/>
</dbReference>
<evidence type="ECO:0000259" key="3">
    <source>
        <dbReference type="Pfam" id="PF05368"/>
    </source>
</evidence>
<dbReference type="InterPro" id="IPR051164">
    <property type="entry name" value="NmrA-like_oxidored"/>
</dbReference>
<sequence length="362" mass="39291">MLSKDPGHWLAGRGKIGSANASRLERCRHVGPQRFRMCDKRAAAQAGQEGSVAKPRLLLIGTTGITGKSALEGLNASPVANAVQAVTLTRNPSSPAAQAMQQQGMQIVQGDLDDEVSLQTCVEGVDLVYCHALSKDAATADPAEVARAQRLAAALRATGRVQLVVYNSAGGRGKETGISQVEQKHKVEDIFSESGVPLCALQATLFMEELWKKYTRPGILQGQLTWSTPPEKPIQFLAARDIGLAAGYALSDPKSWAGKSLELAGDELTPLQLCEVFSQAQGGMPVKLNRPPQWPMWFLSRDLWRIMNFFSTKGYSADVTKCRQLFPGLHTMKSFLEATGWADTSRTYEQGIRFDYGKPGGK</sequence>
<gene>
    <name evidence="4" type="ORF">DTER00134_LOCUS15265</name>
</gene>
<dbReference type="AlphaFoldDB" id="A0A7S3R214"/>
<proteinExistence type="inferred from homology"/>
<organism evidence="4">
    <name type="scientific">Dunaliella tertiolecta</name>
    <name type="common">Green alga</name>
    <dbReference type="NCBI Taxonomy" id="3047"/>
    <lineage>
        <taxon>Eukaryota</taxon>
        <taxon>Viridiplantae</taxon>
        <taxon>Chlorophyta</taxon>
        <taxon>core chlorophytes</taxon>
        <taxon>Chlorophyceae</taxon>
        <taxon>CS clade</taxon>
        <taxon>Chlamydomonadales</taxon>
        <taxon>Dunaliellaceae</taxon>
        <taxon>Dunaliella</taxon>
    </lineage>
</organism>
<dbReference type="EMBL" id="HBIP01025345">
    <property type="protein sequence ID" value="CAE0500192.1"/>
    <property type="molecule type" value="Transcribed_RNA"/>
</dbReference>
<dbReference type="InterPro" id="IPR036291">
    <property type="entry name" value="NAD(P)-bd_dom_sf"/>
</dbReference>
<dbReference type="PANTHER" id="PTHR42748">
    <property type="entry name" value="NITROGEN METABOLITE REPRESSION PROTEIN NMRA FAMILY MEMBER"/>
    <property type="match status" value="1"/>
</dbReference>
<dbReference type="Pfam" id="PF05368">
    <property type="entry name" value="NmrA"/>
    <property type="match status" value="1"/>
</dbReference>
<protein>
    <recommendedName>
        <fullName evidence="3">NmrA-like domain-containing protein</fullName>
    </recommendedName>
</protein>
<dbReference type="Gene3D" id="3.40.50.720">
    <property type="entry name" value="NAD(P)-binding Rossmann-like Domain"/>
    <property type="match status" value="1"/>
</dbReference>
<feature type="domain" description="NmrA-like" evidence="3">
    <location>
        <begin position="55"/>
        <end position="282"/>
    </location>
</feature>
<dbReference type="InterPro" id="IPR008030">
    <property type="entry name" value="NmrA-like"/>
</dbReference>
<reference evidence="4" key="1">
    <citation type="submission" date="2021-01" db="EMBL/GenBank/DDBJ databases">
        <authorList>
            <person name="Corre E."/>
            <person name="Pelletier E."/>
            <person name="Niang G."/>
            <person name="Scheremetjew M."/>
            <person name="Finn R."/>
            <person name="Kale V."/>
            <person name="Holt S."/>
            <person name="Cochrane G."/>
            <person name="Meng A."/>
            <person name="Brown T."/>
            <person name="Cohen L."/>
        </authorList>
    </citation>
    <scope>NUCLEOTIDE SEQUENCE</scope>
    <source>
        <strain evidence="4">CCMP1320</strain>
    </source>
</reference>
<accession>A0A7S3R214</accession>
<evidence type="ECO:0000256" key="2">
    <source>
        <dbReference type="ARBA" id="ARBA00022857"/>
    </source>
</evidence>
<evidence type="ECO:0000256" key="1">
    <source>
        <dbReference type="ARBA" id="ARBA00006328"/>
    </source>
</evidence>
<dbReference type="SUPFAM" id="SSF51735">
    <property type="entry name" value="NAD(P)-binding Rossmann-fold domains"/>
    <property type="match status" value="1"/>
</dbReference>